<sequence>MNNYNRRANHAGSWYSDDGKILDEDLHRYLMSAAKEEISKQNNLRQSSLRAIICPHAGFDYSGPTAAYGYHHLERELSKKDSPIRHILVFHPSHHFYLDGCAVSGAKVLETPLGNLPVDILLREEILNLKGGEFAIMNQNVDECEHSGEMQYPYIAKVQNDANKKKGTTKLIPVLPIMCGSLSNSKESTYGKLLAEIVSRPDVLSIVSSDFCHWGDRFNYQPTPRDNNGKTAQKENTATEIFEFIRDLDQRGMEHISMQQPGAFAQYLKETRNTICGRHAIQTYLNAVVYSKCDSKNTSNNGEDLSLEFVEYAQSSEVRSMRESSVSYASAVARVFQT</sequence>
<evidence type="ECO:0000313" key="2">
    <source>
        <dbReference type="EMBL" id="OEU08422.1"/>
    </source>
</evidence>
<dbReference type="PANTHER" id="PTHR11060:SF0">
    <property type="entry name" value="PROTEIN MEMO1"/>
    <property type="match status" value="1"/>
</dbReference>
<dbReference type="FunCoup" id="A0A1E7ER49">
    <property type="interactions" value="438"/>
</dbReference>
<dbReference type="Pfam" id="PF01875">
    <property type="entry name" value="Memo"/>
    <property type="match status" value="1"/>
</dbReference>
<keyword evidence="3" id="KW-1185">Reference proteome</keyword>
<proteinExistence type="inferred from homology"/>
<dbReference type="CDD" id="cd07361">
    <property type="entry name" value="MEMO_like"/>
    <property type="match status" value="1"/>
</dbReference>
<name>A0A1E7ER49_9STRA</name>
<organism evidence="2 3">
    <name type="scientific">Fragilariopsis cylindrus CCMP1102</name>
    <dbReference type="NCBI Taxonomy" id="635003"/>
    <lineage>
        <taxon>Eukaryota</taxon>
        <taxon>Sar</taxon>
        <taxon>Stramenopiles</taxon>
        <taxon>Ochrophyta</taxon>
        <taxon>Bacillariophyta</taxon>
        <taxon>Bacillariophyceae</taxon>
        <taxon>Bacillariophycidae</taxon>
        <taxon>Bacillariales</taxon>
        <taxon>Bacillariaceae</taxon>
        <taxon>Fragilariopsis</taxon>
    </lineage>
</organism>
<dbReference type="HAMAP" id="MF_00055">
    <property type="entry name" value="MEMO1"/>
    <property type="match status" value="1"/>
</dbReference>
<gene>
    <name evidence="2" type="ORF">FRACYDRAFT_271681</name>
</gene>
<reference evidence="2 3" key="1">
    <citation type="submission" date="2016-09" db="EMBL/GenBank/DDBJ databases">
        <title>Extensive genetic diversity and differential bi-allelic expression allows diatom success in the polar Southern Ocean.</title>
        <authorList>
            <consortium name="DOE Joint Genome Institute"/>
            <person name="Mock T."/>
            <person name="Otillar R.P."/>
            <person name="Strauss J."/>
            <person name="Dupont C."/>
            <person name="Frickenhaus S."/>
            <person name="Maumus F."/>
            <person name="Mcmullan M."/>
            <person name="Sanges R."/>
            <person name="Schmutz J."/>
            <person name="Toseland A."/>
            <person name="Valas R."/>
            <person name="Veluchamy A."/>
            <person name="Ward B.J."/>
            <person name="Allen A."/>
            <person name="Barry K."/>
            <person name="Falciatore A."/>
            <person name="Ferrante M."/>
            <person name="Fortunato A.E."/>
            <person name="Gloeckner G."/>
            <person name="Gruber A."/>
            <person name="Hipkin R."/>
            <person name="Janech M."/>
            <person name="Kroth P."/>
            <person name="Leese F."/>
            <person name="Lindquist E."/>
            <person name="Lyon B.R."/>
            <person name="Martin J."/>
            <person name="Mayer C."/>
            <person name="Parker M."/>
            <person name="Quesneville H."/>
            <person name="Raymond J."/>
            <person name="Uhlig C."/>
            <person name="Valentin K.U."/>
            <person name="Worden A.Z."/>
            <person name="Armbrust E.V."/>
            <person name="Bowler C."/>
            <person name="Green B."/>
            <person name="Moulton V."/>
            <person name="Van Oosterhout C."/>
            <person name="Grigoriev I."/>
        </authorList>
    </citation>
    <scope>NUCLEOTIDE SEQUENCE [LARGE SCALE GENOMIC DNA]</scope>
    <source>
        <strain evidence="2 3">CCMP1102</strain>
    </source>
</reference>
<dbReference type="NCBIfam" id="TIGR04336">
    <property type="entry name" value="AmmeMemoSam_B"/>
    <property type="match status" value="1"/>
</dbReference>
<dbReference type="EMBL" id="KV784380">
    <property type="protein sequence ID" value="OEU08422.1"/>
    <property type="molecule type" value="Genomic_DNA"/>
</dbReference>
<dbReference type="KEGG" id="fcy:FRACYDRAFT_271681"/>
<dbReference type="OrthoDB" id="417112at2759"/>
<evidence type="ECO:0000256" key="1">
    <source>
        <dbReference type="ARBA" id="ARBA00006315"/>
    </source>
</evidence>
<dbReference type="Proteomes" id="UP000095751">
    <property type="component" value="Unassembled WGS sequence"/>
</dbReference>
<dbReference type="Gene3D" id="3.40.830.10">
    <property type="entry name" value="LigB-like"/>
    <property type="match status" value="1"/>
</dbReference>
<evidence type="ECO:0000313" key="3">
    <source>
        <dbReference type="Proteomes" id="UP000095751"/>
    </source>
</evidence>
<dbReference type="InParanoid" id="A0A1E7ER49"/>
<dbReference type="AlphaFoldDB" id="A0A1E7ER49"/>
<accession>A0A1E7ER49</accession>
<comment type="similarity">
    <text evidence="1">Belongs to the MEMO1 family.</text>
</comment>
<dbReference type="InterPro" id="IPR002737">
    <property type="entry name" value="MEMO1_fam"/>
</dbReference>
<dbReference type="PANTHER" id="PTHR11060">
    <property type="entry name" value="PROTEIN MEMO1"/>
    <property type="match status" value="1"/>
</dbReference>
<protein>
    <submittedName>
        <fullName evidence="2">UPF0103-domain-containing protein</fullName>
    </submittedName>
</protein>